<reference evidence="1" key="2">
    <citation type="journal article" date="2023" name="Curr. Microbiol.">
        <title>Neisseria montereyensis sp. nov., Isolated from Oropharynx of California Sea Lion (Zalophus californianus): Genomic, Phylogenetic, and Phenotypic Study.</title>
        <authorList>
            <person name="Volokhov D.V."/>
            <person name="Zagorodnyaya T.A."/>
            <person name="Furtak V.A."/>
            <person name="Nattanmai G."/>
            <person name="Randall L."/>
            <person name="Jose S."/>
            <person name="Gao Y."/>
            <person name="Gulland F.M."/>
            <person name="Eisenberg T."/>
            <person name="Delmonte P."/>
            <person name="Blom J."/>
            <person name="Mitchell K.K."/>
        </authorList>
    </citation>
    <scope>NUCLEOTIDE SEQUENCE</scope>
    <source>
        <strain evidence="1">CSL10203-ORH2</strain>
    </source>
</reference>
<comment type="caution">
    <text evidence="1">The sequence shown here is derived from an EMBL/GenBank/DDBJ whole genome shotgun (WGS) entry which is preliminary data.</text>
</comment>
<evidence type="ECO:0000313" key="2">
    <source>
        <dbReference type="Proteomes" id="UP001166947"/>
    </source>
</evidence>
<sequence>MDYIERGRLMNAHAELVDINNAIKVKRIKEPSKLRNETELKGFLTAFSVDQDVLSKYDVSIAMPDAKSSIGYNLVAVPKSSSGYTMAVWMESTGDAYKCEDVASAKRFSINGKCKKIGT</sequence>
<dbReference type="InterPro" id="IPR038415">
    <property type="entry name" value="Pilin_PilX-like_sf"/>
</dbReference>
<organism evidence="1 2">
    <name type="scientific">Neisseria montereyensis</name>
    <dbReference type="NCBI Taxonomy" id="2973938"/>
    <lineage>
        <taxon>Bacteria</taxon>
        <taxon>Pseudomonadati</taxon>
        <taxon>Pseudomonadota</taxon>
        <taxon>Betaproteobacteria</taxon>
        <taxon>Neisseriales</taxon>
        <taxon>Neisseriaceae</taxon>
        <taxon>Neisseria</taxon>
    </lineage>
</organism>
<protein>
    <submittedName>
        <fullName evidence="1">Prepilin-type cleavage/methylation domain-containing protein</fullName>
    </submittedName>
</protein>
<dbReference type="Pfam" id="PF11530">
    <property type="entry name" value="Pilin_PilX"/>
    <property type="match status" value="1"/>
</dbReference>
<proteinExistence type="predicted"/>
<gene>
    <name evidence="1" type="ORF">NXS09_03945</name>
</gene>
<dbReference type="Gene3D" id="3.30.540.20">
    <property type="match status" value="1"/>
</dbReference>
<dbReference type="EMBL" id="JANUXW010000002">
    <property type="protein sequence ID" value="MCS4533449.1"/>
    <property type="molecule type" value="Genomic_DNA"/>
</dbReference>
<accession>A0ABT2FB51</accession>
<dbReference type="Proteomes" id="UP001166947">
    <property type="component" value="Unassembled WGS sequence"/>
</dbReference>
<evidence type="ECO:0000313" key="1">
    <source>
        <dbReference type="EMBL" id="MCS4533449.1"/>
    </source>
</evidence>
<keyword evidence="2" id="KW-1185">Reference proteome</keyword>
<reference evidence="1" key="1">
    <citation type="submission" date="2022-08" db="EMBL/GenBank/DDBJ databases">
        <authorList>
            <person name="Volokhov D.V."/>
            <person name="Furtak V.A."/>
            <person name="Zagorodnyaya T.A."/>
        </authorList>
    </citation>
    <scope>NUCLEOTIDE SEQUENCE</scope>
    <source>
        <strain evidence="1">CSL10203-ORH2</strain>
    </source>
</reference>
<name>A0ABT2FB51_9NEIS</name>
<dbReference type="InterPro" id="IPR025922">
    <property type="entry name" value="Pilin_PilX-like"/>
</dbReference>